<evidence type="ECO:0000313" key="1">
    <source>
        <dbReference type="EMBL" id="SVE35735.1"/>
    </source>
</evidence>
<organism evidence="1">
    <name type="scientific">marine metagenome</name>
    <dbReference type="NCBI Taxonomy" id="408172"/>
    <lineage>
        <taxon>unclassified sequences</taxon>
        <taxon>metagenomes</taxon>
        <taxon>ecological metagenomes</taxon>
    </lineage>
</organism>
<dbReference type="Gene3D" id="6.10.280.50">
    <property type="match status" value="1"/>
</dbReference>
<accession>A0A383CV13</accession>
<dbReference type="Pfam" id="PF04325">
    <property type="entry name" value="DUF465"/>
    <property type="match status" value="1"/>
</dbReference>
<name>A0A383CV13_9ZZZZ</name>
<dbReference type="InterPro" id="IPR007420">
    <property type="entry name" value="DUF465"/>
</dbReference>
<dbReference type="EMBL" id="UINC01211718">
    <property type="protein sequence ID" value="SVE35735.1"/>
    <property type="molecule type" value="Genomic_DNA"/>
</dbReference>
<protein>
    <recommendedName>
        <fullName evidence="2">DUF465 domain-containing protein</fullName>
    </recommendedName>
</protein>
<evidence type="ECO:0008006" key="2">
    <source>
        <dbReference type="Google" id="ProtNLM"/>
    </source>
</evidence>
<proteinExistence type="predicted"/>
<dbReference type="InterPro" id="IPR038444">
    <property type="entry name" value="DUF465_sf"/>
</dbReference>
<gene>
    <name evidence="1" type="ORF">METZ01_LOCUS488589</name>
</gene>
<dbReference type="AlphaFoldDB" id="A0A383CV13"/>
<reference evidence="1" key="1">
    <citation type="submission" date="2018-05" db="EMBL/GenBank/DDBJ databases">
        <authorList>
            <person name="Lanie J.A."/>
            <person name="Ng W.-L."/>
            <person name="Kazmierczak K.M."/>
            <person name="Andrzejewski T.M."/>
            <person name="Davidsen T.M."/>
            <person name="Wayne K.J."/>
            <person name="Tettelin H."/>
            <person name="Glass J.I."/>
            <person name="Rusch D."/>
            <person name="Podicherti R."/>
            <person name="Tsui H.-C.T."/>
            <person name="Winkler M.E."/>
        </authorList>
    </citation>
    <scope>NUCLEOTIDE SEQUENCE</scope>
</reference>
<sequence length="74" mass="8993">MFEQDQEIVQSLIDKNKNFRRLYNKHCQLKSKVKEANQGYLSIDDFDLEILKKEKLLIKDRMAIIIEDYRHTHI</sequence>